<dbReference type="RefSeq" id="WP_121900705.1">
    <property type="nucleotide sequence ID" value="NZ_REFW01000001.1"/>
</dbReference>
<dbReference type="Proteomes" id="UP000275256">
    <property type="component" value="Unassembled WGS sequence"/>
</dbReference>
<evidence type="ECO:0000313" key="3">
    <source>
        <dbReference type="Proteomes" id="UP000275256"/>
    </source>
</evidence>
<evidence type="ECO:0000313" key="2">
    <source>
        <dbReference type="EMBL" id="RMB62155.1"/>
    </source>
</evidence>
<accession>A0A3M0GAW3</accession>
<sequence length="145" mass="15965">MAVTYDNCVHVEGPFYHGTKSVLETGCELVPGYGSNFQRGRVSNHIYFTALVETAAWGAELASALGNSGDRGRIYVVEPLGAFEDDPNVTNKRFPGNPTMSYRTRHSLRVLAELETWQGHAPEVLKSMLDHLAQLGEQGLDVIED</sequence>
<dbReference type="InterPro" id="IPR038611">
    <property type="entry name" value="Arr_sf"/>
</dbReference>
<dbReference type="Gene3D" id="3.20.170.40">
    <property type="entry name" value="Rifampin ADP-ribosyltransferase domain"/>
    <property type="match status" value="1"/>
</dbReference>
<organism evidence="2 3">
    <name type="scientific">Tessaracoccus antarcticus</name>
    <dbReference type="NCBI Taxonomy" id="2479848"/>
    <lineage>
        <taxon>Bacteria</taxon>
        <taxon>Bacillati</taxon>
        <taxon>Actinomycetota</taxon>
        <taxon>Actinomycetes</taxon>
        <taxon>Propionibacteriales</taxon>
        <taxon>Propionibacteriaceae</taxon>
        <taxon>Tessaracoccus</taxon>
    </lineage>
</organism>
<proteinExistence type="predicted"/>
<dbReference type="InterPro" id="IPR021975">
    <property type="entry name" value="Rifampin_Arr"/>
</dbReference>
<dbReference type="EMBL" id="REFW01000001">
    <property type="protein sequence ID" value="RMB62155.1"/>
    <property type="molecule type" value="Genomic_DNA"/>
</dbReference>
<evidence type="ECO:0000259" key="1">
    <source>
        <dbReference type="Pfam" id="PF12120"/>
    </source>
</evidence>
<dbReference type="GO" id="GO:0016740">
    <property type="term" value="F:transferase activity"/>
    <property type="evidence" value="ECO:0007669"/>
    <property type="project" value="UniProtKB-KW"/>
</dbReference>
<reference evidence="2 3" key="1">
    <citation type="submission" date="2018-10" db="EMBL/GenBank/DDBJ databases">
        <title>Tessaracoccus antarcticuss sp. nov., isolated from sediment.</title>
        <authorList>
            <person name="Zhou L.Y."/>
            <person name="Du Z.J."/>
        </authorList>
    </citation>
    <scope>NUCLEOTIDE SEQUENCE [LARGE SCALE GENOMIC DNA]</scope>
    <source>
        <strain evidence="2 3">JDX10</strain>
    </source>
</reference>
<dbReference type="Pfam" id="PF12120">
    <property type="entry name" value="Arr-ms"/>
    <property type="match status" value="1"/>
</dbReference>
<gene>
    <name evidence="2" type="primary">arr</name>
    <name evidence="2" type="ORF">EAX62_06195</name>
</gene>
<name>A0A3M0GAW3_9ACTN</name>
<dbReference type="NCBIfam" id="NF033144">
    <property type="entry name" value="rifampin_ARR"/>
    <property type="match status" value="1"/>
</dbReference>
<comment type="caution">
    <text evidence="2">The sequence shown here is derived from an EMBL/GenBank/DDBJ whole genome shotgun (WGS) entry which is preliminary data.</text>
</comment>
<protein>
    <submittedName>
        <fullName evidence="2">NAD(+)--rifampin ADP-ribosyltransferase</fullName>
    </submittedName>
</protein>
<dbReference type="AlphaFoldDB" id="A0A3M0GAW3"/>
<dbReference type="OrthoDB" id="5509356at2"/>
<keyword evidence="2" id="KW-0808">Transferase</keyword>
<keyword evidence="3" id="KW-1185">Reference proteome</keyword>
<feature type="domain" description="Rifampin ADP-ribosyltransferase" evidence="1">
    <location>
        <begin position="15"/>
        <end position="117"/>
    </location>
</feature>